<dbReference type="Pfam" id="PF00881">
    <property type="entry name" value="Nitroreductase"/>
    <property type="match status" value="2"/>
</dbReference>
<comment type="caution">
    <text evidence="4">The sequence shown here is derived from an EMBL/GenBank/DDBJ whole genome shotgun (WGS) entry which is preliminary data.</text>
</comment>
<dbReference type="InterPro" id="IPR000415">
    <property type="entry name" value="Nitroreductase-like"/>
</dbReference>
<dbReference type="Gene3D" id="3.40.109.10">
    <property type="entry name" value="NADH Oxidase"/>
    <property type="match status" value="1"/>
</dbReference>
<evidence type="ECO:0000256" key="1">
    <source>
        <dbReference type="ARBA" id="ARBA00007118"/>
    </source>
</evidence>
<dbReference type="PANTHER" id="PTHR43673:SF10">
    <property type="entry name" value="NADH DEHYDROGENASE_NAD(P)H NITROREDUCTASE XCC3605-RELATED"/>
    <property type="match status" value="1"/>
</dbReference>
<organism evidence="4 5">
    <name type="scientific">Natronoglomus mannanivorans</name>
    <dbReference type="NCBI Taxonomy" id="2979990"/>
    <lineage>
        <taxon>Archaea</taxon>
        <taxon>Methanobacteriati</taxon>
        <taxon>Methanobacteriota</taxon>
        <taxon>Stenosarchaea group</taxon>
        <taxon>Halobacteria</taxon>
        <taxon>Halobacteriales</taxon>
        <taxon>Natrialbaceae</taxon>
        <taxon>Natronoglomus</taxon>
    </lineage>
</organism>
<dbReference type="InterPro" id="IPR029479">
    <property type="entry name" value="Nitroreductase"/>
</dbReference>
<evidence type="ECO:0000259" key="3">
    <source>
        <dbReference type="Pfam" id="PF00881"/>
    </source>
</evidence>
<evidence type="ECO:0000256" key="2">
    <source>
        <dbReference type="ARBA" id="ARBA00023002"/>
    </source>
</evidence>
<comment type="similarity">
    <text evidence="1">Belongs to the nitroreductase family.</text>
</comment>
<evidence type="ECO:0000313" key="5">
    <source>
        <dbReference type="Proteomes" id="UP001320972"/>
    </source>
</evidence>
<dbReference type="RefSeq" id="WP_338007373.1">
    <property type="nucleotide sequence ID" value="NZ_JAOPKB010000003.1"/>
</dbReference>
<reference evidence="4 5" key="1">
    <citation type="submission" date="2022-09" db="EMBL/GenBank/DDBJ databases">
        <title>Enrichment on poylsaccharides allowed isolation of novel metabolic and taxonomic groups of Haloarchaea.</title>
        <authorList>
            <person name="Sorokin D.Y."/>
            <person name="Elcheninov A.G."/>
            <person name="Khizhniak T.V."/>
            <person name="Kolganova T.V."/>
            <person name="Kublanov I.V."/>
        </authorList>
    </citation>
    <scope>NUCLEOTIDE SEQUENCE [LARGE SCALE GENOMIC DNA]</scope>
    <source>
        <strain evidence="4 5">AArc-m2/3/4</strain>
    </source>
</reference>
<keyword evidence="2" id="KW-0560">Oxidoreductase</keyword>
<keyword evidence="5" id="KW-1185">Reference proteome</keyword>
<feature type="domain" description="Nitroreductase" evidence="3">
    <location>
        <begin position="71"/>
        <end position="141"/>
    </location>
</feature>
<dbReference type="EMBL" id="JAOPKB010000003">
    <property type="protein sequence ID" value="MCU4972465.1"/>
    <property type="molecule type" value="Genomic_DNA"/>
</dbReference>
<evidence type="ECO:0000313" key="4">
    <source>
        <dbReference type="EMBL" id="MCU4972465.1"/>
    </source>
</evidence>
<feature type="domain" description="Nitroreductase" evidence="3">
    <location>
        <begin position="15"/>
        <end position="65"/>
    </location>
</feature>
<name>A0ABT2QC29_9EURY</name>
<dbReference type="PANTHER" id="PTHR43673">
    <property type="entry name" value="NAD(P)H NITROREDUCTASE YDGI-RELATED"/>
    <property type="match status" value="1"/>
</dbReference>
<protein>
    <submittedName>
        <fullName evidence="4">Nitroreductase family protein</fullName>
    </submittedName>
</protein>
<proteinExistence type="inferred from homology"/>
<dbReference type="SUPFAM" id="SSF55469">
    <property type="entry name" value="FMN-dependent nitroreductase-like"/>
    <property type="match status" value="1"/>
</dbReference>
<sequence length="171" mass="19296">MDTSVTDTIETRIELRDYADDAVDDETKRAILEAGRLAPSGKNTQHWRFVLLDRADDLEALAERSPTGGWVADADFAIAICTDPDYGYNEIDAGRAATQMQLVAWERDVGSCMFTVDQARAREFLELPDEYDLTALLGFGYPDREIRGRKDRKPLAEIAFRGRFGEEIDLE</sequence>
<accession>A0ABT2QC29</accession>
<dbReference type="Proteomes" id="UP001320972">
    <property type="component" value="Unassembled WGS sequence"/>
</dbReference>
<gene>
    <name evidence="4" type="ORF">OB955_06900</name>
</gene>